<evidence type="ECO:0000256" key="1">
    <source>
        <dbReference type="SAM" id="MobiDB-lite"/>
    </source>
</evidence>
<keyword evidence="4" id="KW-1185">Reference proteome</keyword>
<keyword evidence="2" id="KW-0472">Membrane</keyword>
<feature type="transmembrane region" description="Helical" evidence="2">
    <location>
        <begin position="204"/>
        <end position="224"/>
    </location>
</feature>
<keyword evidence="2" id="KW-0812">Transmembrane</keyword>
<feature type="compositionally biased region" description="Basic residues" evidence="1">
    <location>
        <begin position="65"/>
        <end position="77"/>
    </location>
</feature>
<sequence length="240" mass="24936">MTPLPSSTPCQIITFRTGALRLSTGPAVSGLLDGRLDPAIVPGTPWAHPVSGAERAPNPGGTPAPRHRSSRHRSRRHGLTDRVAWPGLSSCRSLTGHAKAEGGLGDAEPSYPLSASIRSIIRSRSIGEGSTARTDDAGAGAVADHGTRCRIAGSLLLADLTMLQCWERCRGPVVIDAGGEVTGSGPDHRLLLVAISAGRSGGSWLGLWLVPLLLLLLVVVMTCCEPGVVREVAGKGARCR</sequence>
<dbReference type="EMBL" id="CM016554">
    <property type="protein sequence ID" value="TKW27516.1"/>
    <property type="molecule type" value="Genomic_DNA"/>
</dbReference>
<name>A0A4V6D9W7_SETVI</name>
<evidence type="ECO:0000256" key="2">
    <source>
        <dbReference type="SAM" id="Phobius"/>
    </source>
</evidence>
<dbReference type="Gramene" id="TKW27516">
    <property type="protein sequence ID" value="TKW27516"/>
    <property type="gene ID" value="SEVIR_3G261900v2"/>
</dbReference>
<dbReference type="Proteomes" id="UP000298652">
    <property type="component" value="Chromosome 3"/>
</dbReference>
<feature type="region of interest" description="Disordered" evidence="1">
    <location>
        <begin position="43"/>
        <end position="79"/>
    </location>
</feature>
<evidence type="ECO:0000313" key="4">
    <source>
        <dbReference type="Proteomes" id="UP000298652"/>
    </source>
</evidence>
<protein>
    <submittedName>
        <fullName evidence="3">Uncharacterized protein</fullName>
    </submittedName>
</protein>
<organism evidence="3 4">
    <name type="scientific">Setaria viridis</name>
    <name type="common">Green bristlegrass</name>
    <name type="synonym">Setaria italica subsp. viridis</name>
    <dbReference type="NCBI Taxonomy" id="4556"/>
    <lineage>
        <taxon>Eukaryota</taxon>
        <taxon>Viridiplantae</taxon>
        <taxon>Streptophyta</taxon>
        <taxon>Embryophyta</taxon>
        <taxon>Tracheophyta</taxon>
        <taxon>Spermatophyta</taxon>
        <taxon>Magnoliopsida</taxon>
        <taxon>Liliopsida</taxon>
        <taxon>Poales</taxon>
        <taxon>Poaceae</taxon>
        <taxon>PACMAD clade</taxon>
        <taxon>Panicoideae</taxon>
        <taxon>Panicodae</taxon>
        <taxon>Paniceae</taxon>
        <taxon>Cenchrinae</taxon>
        <taxon>Setaria</taxon>
    </lineage>
</organism>
<proteinExistence type="predicted"/>
<dbReference type="AlphaFoldDB" id="A0A4V6D9W7"/>
<accession>A0A4V6D9W7</accession>
<evidence type="ECO:0000313" key="3">
    <source>
        <dbReference type="EMBL" id="TKW27516.1"/>
    </source>
</evidence>
<keyword evidence="2" id="KW-1133">Transmembrane helix</keyword>
<reference evidence="3" key="1">
    <citation type="submission" date="2019-03" db="EMBL/GenBank/DDBJ databases">
        <title>WGS assembly of Setaria viridis.</title>
        <authorList>
            <person name="Huang P."/>
            <person name="Jenkins J."/>
            <person name="Grimwood J."/>
            <person name="Barry K."/>
            <person name="Healey A."/>
            <person name="Mamidi S."/>
            <person name="Sreedasyam A."/>
            <person name="Shu S."/>
            <person name="Feldman M."/>
            <person name="Wu J."/>
            <person name="Yu Y."/>
            <person name="Chen C."/>
            <person name="Johnson J."/>
            <person name="Rokhsar D."/>
            <person name="Baxter I."/>
            <person name="Schmutz J."/>
            <person name="Brutnell T."/>
            <person name="Kellogg E."/>
        </authorList>
    </citation>
    <scope>NUCLEOTIDE SEQUENCE [LARGE SCALE GENOMIC DNA]</scope>
</reference>
<gene>
    <name evidence="3" type="ORF">SEVIR_3G261900v2</name>
</gene>